<keyword evidence="3" id="KW-1003">Cell membrane</keyword>
<feature type="transmembrane region" description="Helical" evidence="7">
    <location>
        <begin position="180"/>
        <end position="203"/>
    </location>
</feature>
<comment type="caution">
    <text evidence="9">The sequence shown here is derived from an EMBL/GenBank/DDBJ whole genome shotgun (WGS) entry which is preliminary data.</text>
</comment>
<keyword evidence="2 7" id="KW-0813">Transport</keyword>
<evidence type="ECO:0000256" key="1">
    <source>
        <dbReference type="ARBA" id="ARBA00004651"/>
    </source>
</evidence>
<feature type="transmembrane region" description="Helical" evidence="7">
    <location>
        <begin position="76"/>
        <end position="97"/>
    </location>
</feature>
<evidence type="ECO:0000256" key="2">
    <source>
        <dbReference type="ARBA" id="ARBA00022448"/>
    </source>
</evidence>
<feature type="transmembrane region" description="Helical" evidence="7">
    <location>
        <begin position="12"/>
        <end position="32"/>
    </location>
</feature>
<dbReference type="GO" id="GO:0055085">
    <property type="term" value="P:transmembrane transport"/>
    <property type="evidence" value="ECO:0007669"/>
    <property type="project" value="InterPro"/>
</dbReference>
<gene>
    <name evidence="9" type="ORF">DQG23_19170</name>
</gene>
<dbReference type="Pfam" id="PF00528">
    <property type="entry name" value="BPD_transp_1"/>
    <property type="match status" value="1"/>
</dbReference>
<dbReference type="Proteomes" id="UP000250369">
    <property type="component" value="Unassembled WGS sequence"/>
</dbReference>
<keyword evidence="4 7" id="KW-0812">Transmembrane</keyword>
<protein>
    <submittedName>
        <fullName evidence="9">Carbohydrate ABC transporter permease</fullName>
    </submittedName>
</protein>
<evidence type="ECO:0000259" key="8">
    <source>
        <dbReference type="PROSITE" id="PS50928"/>
    </source>
</evidence>
<keyword evidence="10" id="KW-1185">Reference proteome</keyword>
<feature type="domain" description="ABC transmembrane type-1" evidence="8">
    <location>
        <begin position="72"/>
        <end position="277"/>
    </location>
</feature>
<keyword evidence="6 7" id="KW-0472">Membrane</keyword>
<dbReference type="PROSITE" id="PS50928">
    <property type="entry name" value="ABC_TM1"/>
    <property type="match status" value="1"/>
</dbReference>
<evidence type="ECO:0000256" key="4">
    <source>
        <dbReference type="ARBA" id="ARBA00022692"/>
    </source>
</evidence>
<keyword evidence="5 7" id="KW-1133">Transmembrane helix</keyword>
<evidence type="ECO:0000313" key="10">
    <source>
        <dbReference type="Proteomes" id="UP000250369"/>
    </source>
</evidence>
<evidence type="ECO:0000256" key="5">
    <source>
        <dbReference type="ARBA" id="ARBA00022989"/>
    </source>
</evidence>
<evidence type="ECO:0000256" key="6">
    <source>
        <dbReference type="ARBA" id="ARBA00023136"/>
    </source>
</evidence>
<dbReference type="InterPro" id="IPR035906">
    <property type="entry name" value="MetI-like_sf"/>
</dbReference>
<dbReference type="SUPFAM" id="SSF161098">
    <property type="entry name" value="MetI-like"/>
    <property type="match status" value="1"/>
</dbReference>
<dbReference type="EMBL" id="QMFB01000011">
    <property type="protein sequence ID" value="RAV19588.1"/>
    <property type="molecule type" value="Genomic_DNA"/>
</dbReference>
<feature type="transmembrane region" description="Helical" evidence="7">
    <location>
        <begin position="141"/>
        <end position="159"/>
    </location>
</feature>
<dbReference type="PANTHER" id="PTHR43744:SF9">
    <property type="entry name" value="POLYGALACTURONAN_RHAMNOGALACTURONAN TRANSPORT SYSTEM PERMEASE PROTEIN YTCP"/>
    <property type="match status" value="1"/>
</dbReference>
<evidence type="ECO:0000256" key="3">
    <source>
        <dbReference type="ARBA" id="ARBA00022475"/>
    </source>
</evidence>
<dbReference type="InterPro" id="IPR000515">
    <property type="entry name" value="MetI-like"/>
</dbReference>
<sequence>MRKNKIKPFEWFNYTLMVLLLLSIILPFWNLLVMSFSLPNDVLTQKIQLFPKHFTLDSYRIVFENNDVFIGYANTIIRTVCGTVLSIVVTFCAAYALSQRGLPLRGTITVYFLFTMFFSGGLIPSYLWIRDLGLIDSRLVLILPGVLNVFNLVVMRNYIQGSIDKSLEESAAMDGAGPARIMVQIVAPLCKPVLATIALWTMVGHWNAWFDAMIYINDPDKQVLQMLLRKIIFSYDDAVVGVAKAALGINVENSNPNTLKAAFIFVTIGPIILVYPFLQRYFVKGIMIGALKG</sequence>
<evidence type="ECO:0000256" key="7">
    <source>
        <dbReference type="RuleBase" id="RU363032"/>
    </source>
</evidence>
<dbReference type="PANTHER" id="PTHR43744">
    <property type="entry name" value="ABC TRANSPORTER PERMEASE PROTEIN MG189-RELATED-RELATED"/>
    <property type="match status" value="1"/>
</dbReference>
<dbReference type="AlphaFoldDB" id="A0A329MJ49"/>
<name>A0A329MJ49_9BACL</name>
<reference evidence="9 10" key="1">
    <citation type="journal article" date="2009" name="Int. J. Syst. Evol. Microbiol.">
        <title>Paenibacillus contaminans sp. nov., isolated from a contaminated laboratory plate.</title>
        <authorList>
            <person name="Chou J.H."/>
            <person name="Lee J.H."/>
            <person name="Lin M.C."/>
            <person name="Chang P.S."/>
            <person name="Arun A.B."/>
            <person name="Young C.C."/>
            <person name="Chen W.M."/>
        </authorList>
    </citation>
    <scope>NUCLEOTIDE SEQUENCE [LARGE SCALE GENOMIC DNA]</scope>
    <source>
        <strain evidence="9 10">CKOBP-6</strain>
    </source>
</reference>
<comment type="subcellular location">
    <subcellularLocation>
        <location evidence="1 7">Cell membrane</location>
        <topology evidence="1 7">Multi-pass membrane protein</topology>
    </subcellularLocation>
</comment>
<proteinExistence type="inferred from homology"/>
<feature type="transmembrane region" description="Helical" evidence="7">
    <location>
        <begin position="109"/>
        <end position="129"/>
    </location>
</feature>
<comment type="similarity">
    <text evidence="7">Belongs to the binding-protein-dependent transport system permease family.</text>
</comment>
<evidence type="ECO:0000313" key="9">
    <source>
        <dbReference type="EMBL" id="RAV19588.1"/>
    </source>
</evidence>
<dbReference type="CDD" id="cd06261">
    <property type="entry name" value="TM_PBP2"/>
    <property type="match status" value="1"/>
</dbReference>
<feature type="transmembrane region" description="Helical" evidence="7">
    <location>
        <begin position="261"/>
        <end position="278"/>
    </location>
</feature>
<dbReference type="OrthoDB" id="9810086at2"/>
<dbReference type="RefSeq" id="WP_113032493.1">
    <property type="nucleotide sequence ID" value="NZ_QMFB01000011.1"/>
</dbReference>
<dbReference type="Gene3D" id="1.10.3720.10">
    <property type="entry name" value="MetI-like"/>
    <property type="match status" value="1"/>
</dbReference>
<organism evidence="9 10">
    <name type="scientific">Paenibacillus contaminans</name>
    <dbReference type="NCBI Taxonomy" id="450362"/>
    <lineage>
        <taxon>Bacteria</taxon>
        <taxon>Bacillati</taxon>
        <taxon>Bacillota</taxon>
        <taxon>Bacilli</taxon>
        <taxon>Bacillales</taxon>
        <taxon>Paenibacillaceae</taxon>
        <taxon>Paenibacillus</taxon>
    </lineage>
</organism>
<accession>A0A329MJ49</accession>
<dbReference type="GO" id="GO:0005886">
    <property type="term" value="C:plasma membrane"/>
    <property type="evidence" value="ECO:0007669"/>
    <property type="project" value="UniProtKB-SubCell"/>
</dbReference>